<evidence type="ECO:0000256" key="5">
    <source>
        <dbReference type="ARBA" id="ARBA00022741"/>
    </source>
</evidence>
<evidence type="ECO:0000256" key="4">
    <source>
        <dbReference type="ARBA" id="ARBA00022723"/>
    </source>
</evidence>
<dbReference type="Pfam" id="PF08544">
    <property type="entry name" value="GHMP_kinases_C"/>
    <property type="match status" value="1"/>
</dbReference>
<dbReference type="SUPFAM" id="SSF55060">
    <property type="entry name" value="GHMP Kinase, C-terminal domain"/>
    <property type="match status" value="1"/>
</dbReference>
<dbReference type="SUPFAM" id="SSF54211">
    <property type="entry name" value="Ribosomal protein S5 domain 2-like"/>
    <property type="match status" value="1"/>
</dbReference>
<dbReference type="PANTHER" id="PTHR10457:SF7">
    <property type="entry name" value="GALACTOKINASE-RELATED"/>
    <property type="match status" value="1"/>
</dbReference>
<dbReference type="InterPro" id="IPR019741">
    <property type="entry name" value="Galactokinase_CS"/>
</dbReference>
<dbReference type="STRING" id="570519.SAMN04488116_2876"/>
<dbReference type="PIRSF" id="PIRSF000530">
    <property type="entry name" value="Galactokinase"/>
    <property type="match status" value="1"/>
</dbReference>
<dbReference type="PRINTS" id="PR00959">
    <property type="entry name" value="MEVGALKINASE"/>
</dbReference>
<feature type="domain" description="GHMP kinase C-terminal" evidence="13">
    <location>
        <begin position="274"/>
        <end position="344"/>
    </location>
</feature>
<keyword evidence="8" id="KW-0460">Magnesium</keyword>
<proteinExistence type="inferred from homology"/>
<keyword evidence="10" id="KW-0119">Carbohydrate metabolism</keyword>
<dbReference type="InterPro" id="IPR020568">
    <property type="entry name" value="Ribosomal_Su5_D2-typ_SF"/>
</dbReference>
<evidence type="ECO:0000259" key="13">
    <source>
        <dbReference type="Pfam" id="PF08544"/>
    </source>
</evidence>
<keyword evidence="3" id="KW-0808">Transferase</keyword>
<evidence type="ECO:0000313" key="16">
    <source>
        <dbReference type="Proteomes" id="UP000184532"/>
    </source>
</evidence>
<dbReference type="Gene3D" id="3.30.230.10">
    <property type="match status" value="1"/>
</dbReference>
<dbReference type="GO" id="GO:0005524">
    <property type="term" value="F:ATP binding"/>
    <property type="evidence" value="ECO:0007669"/>
    <property type="project" value="UniProtKB-UniRule"/>
</dbReference>
<dbReference type="FunFam" id="3.30.230.10:FF:000017">
    <property type="entry name" value="Galactokinase"/>
    <property type="match status" value="1"/>
</dbReference>
<keyword evidence="6 15" id="KW-0418">Kinase</keyword>
<keyword evidence="4" id="KW-0479">Metal-binding</keyword>
<evidence type="ECO:0000256" key="3">
    <source>
        <dbReference type="ARBA" id="ARBA00022679"/>
    </source>
</evidence>
<evidence type="ECO:0000256" key="6">
    <source>
        <dbReference type="ARBA" id="ARBA00022777"/>
    </source>
</evidence>
<dbReference type="InterPro" id="IPR000705">
    <property type="entry name" value="Galactokinase"/>
</dbReference>
<feature type="domain" description="GHMP kinase N-terminal" evidence="12">
    <location>
        <begin position="84"/>
        <end position="172"/>
    </location>
</feature>
<dbReference type="Pfam" id="PF00288">
    <property type="entry name" value="GHMP_kinases_N"/>
    <property type="match status" value="1"/>
</dbReference>
<protein>
    <recommendedName>
        <fullName evidence="11">Galactokinase</fullName>
        <ecNumber evidence="11">2.7.1.6</ecNumber>
    </recommendedName>
</protein>
<evidence type="ECO:0000256" key="2">
    <source>
        <dbReference type="ARBA" id="ARBA00022490"/>
    </source>
</evidence>
<dbReference type="PANTHER" id="PTHR10457">
    <property type="entry name" value="MEVALONATE KINASE/GALACTOKINASE"/>
    <property type="match status" value="1"/>
</dbReference>
<keyword evidence="2" id="KW-0963">Cytoplasm</keyword>
<dbReference type="PRINTS" id="PR00473">
    <property type="entry name" value="GALCTOKINASE"/>
</dbReference>
<evidence type="ECO:0000256" key="1">
    <source>
        <dbReference type="ARBA" id="ARBA00006566"/>
    </source>
</evidence>
<dbReference type="InterPro" id="IPR006204">
    <property type="entry name" value="GHMP_kinase_N_dom"/>
</dbReference>
<feature type="domain" description="Galactokinase N-terminal" evidence="14">
    <location>
        <begin position="13"/>
        <end position="49"/>
    </location>
</feature>
<evidence type="ECO:0000313" key="15">
    <source>
        <dbReference type="EMBL" id="SHG90624.1"/>
    </source>
</evidence>
<dbReference type="Pfam" id="PF10509">
    <property type="entry name" value="GalKase_gal_bdg"/>
    <property type="match status" value="1"/>
</dbReference>
<evidence type="ECO:0000256" key="8">
    <source>
        <dbReference type="ARBA" id="ARBA00022842"/>
    </source>
</evidence>
<name>A0A1M5NM10_9FLAO</name>
<dbReference type="EC" id="2.7.1.6" evidence="11"/>
<evidence type="ECO:0000256" key="11">
    <source>
        <dbReference type="NCBIfam" id="TIGR00131"/>
    </source>
</evidence>
<keyword evidence="9" id="KW-0299">Galactose metabolism</keyword>
<dbReference type="RefSeq" id="WP_073180851.1">
    <property type="nucleotide sequence ID" value="NZ_FQWL01000005.1"/>
</dbReference>
<keyword evidence="16" id="KW-1185">Reference proteome</keyword>
<keyword evidence="7" id="KW-0067">ATP-binding</keyword>
<dbReference type="FunFam" id="3.30.70.890:FF:000001">
    <property type="entry name" value="Galactokinase"/>
    <property type="match status" value="1"/>
</dbReference>
<organism evidence="15 16">
    <name type="scientific">Flagellimonas flava</name>
    <dbReference type="NCBI Taxonomy" id="570519"/>
    <lineage>
        <taxon>Bacteria</taxon>
        <taxon>Pseudomonadati</taxon>
        <taxon>Bacteroidota</taxon>
        <taxon>Flavobacteriia</taxon>
        <taxon>Flavobacteriales</taxon>
        <taxon>Flavobacteriaceae</taxon>
        <taxon>Flagellimonas</taxon>
    </lineage>
</organism>
<evidence type="ECO:0000256" key="9">
    <source>
        <dbReference type="ARBA" id="ARBA00023144"/>
    </source>
</evidence>
<gene>
    <name evidence="15" type="ORF">SAMN04488116_2876</name>
</gene>
<accession>A0A1M5NM10</accession>
<dbReference type="GO" id="GO:0005829">
    <property type="term" value="C:cytosol"/>
    <property type="evidence" value="ECO:0007669"/>
    <property type="project" value="TreeGrafter"/>
</dbReference>
<dbReference type="EMBL" id="FQWL01000005">
    <property type="protein sequence ID" value="SHG90624.1"/>
    <property type="molecule type" value="Genomic_DNA"/>
</dbReference>
<evidence type="ECO:0000259" key="12">
    <source>
        <dbReference type="Pfam" id="PF00288"/>
    </source>
</evidence>
<dbReference type="InterPro" id="IPR019539">
    <property type="entry name" value="GalKase_N"/>
</dbReference>
<dbReference type="InterPro" id="IPR006206">
    <property type="entry name" value="Mevalonate/galactokinase"/>
</dbReference>
<dbReference type="InterPro" id="IPR036554">
    <property type="entry name" value="GHMP_kinase_C_sf"/>
</dbReference>
<dbReference type="Proteomes" id="UP000184532">
    <property type="component" value="Unassembled WGS sequence"/>
</dbReference>
<keyword evidence="5" id="KW-0547">Nucleotide-binding</keyword>
<dbReference type="Gene3D" id="3.30.70.890">
    <property type="entry name" value="GHMP kinase, C-terminal domain"/>
    <property type="match status" value="1"/>
</dbReference>
<dbReference type="GO" id="GO:0006012">
    <property type="term" value="P:galactose metabolic process"/>
    <property type="evidence" value="ECO:0007669"/>
    <property type="project" value="UniProtKB-UniRule"/>
</dbReference>
<dbReference type="InterPro" id="IPR013750">
    <property type="entry name" value="GHMP_kinase_C_dom"/>
</dbReference>
<evidence type="ECO:0000256" key="10">
    <source>
        <dbReference type="ARBA" id="ARBA00023277"/>
    </source>
</evidence>
<dbReference type="InterPro" id="IPR014721">
    <property type="entry name" value="Ribsml_uS5_D2-typ_fold_subgr"/>
</dbReference>
<evidence type="ECO:0000256" key="7">
    <source>
        <dbReference type="ARBA" id="ARBA00022840"/>
    </source>
</evidence>
<dbReference type="OrthoDB" id="250531at2"/>
<dbReference type="PROSITE" id="PS00106">
    <property type="entry name" value="GALACTOKINASE"/>
    <property type="match status" value="1"/>
</dbReference>
<evidence type="ECO:0000259" key="14">
    <source>
        <dbReference type="Pfam" id="PF10509"/>
    </source>
</evidence>
<dbReference type="GO" id="GO:0004335">
    <property type="term" value="F:galactokinase activity"/>
    <property type="evidence" value="ECO:0007669"/>
    <property type="project" value="UniProtKB-UniRule"/>
</dbReference>
<dbReference type="AlphaFoldDB" id="A0A1M5NM10"/>
<dbReference type="NCBIfam" id="TIGR00131">
    <property type="entry name" value="gal_kin"/>
    <property type="match status" value="1"/>
</dbReference>
<sequence>MGITLTKESSDVIQVSSPGRINLIGEHTDYNDGFVLPAAIDKRIYMRLSKNGTKTTCRIKSRGFDSVLVADLFSLKPGTEGWHNYVLGVLNELQLLTQGLKGFDCEMYTEVPAGSGVSSSAALECGLAYGLNELFELGLNKWQLIKLSQRAEHNFVGTKCGIMDQFSSVMGKKDHAMLLDCQSLDFEYIPTKLNPYVILMLNTNVTHNLSTSGYNTRREESASGLKIITDHFGVKNSFREINMEMVEECRELLGDVRYRRCSYILEENQRVLKAAKALKKNDLLELGELLYRSHKGQSEKYEVSCPELDFLVEFSKGTKEILGSRMVGGGFGGCTLNLINKDAVVDYVERASIAYEKKFKIKLSHFVTVPSQGTSITKQTYDEFKFG</sequence>
<comment type="similarity">
    <text evidence="1">Belongs to the GHMP kinase family. GalK subfamily.</text>
</comment>
<reference evidence="16" key="1">
    <citation type="submission" date="2016-11" db="EMBL/GenBank/DDBJ databases">
        <authorList>
            <person name="Varghese N."/>
            <person name="Submissions S."/>
        </authorList>
    </citation>
    <scope>NUCLEOTIDE SEQUENCE [LARGE SCALE GENOMIC DNA]</scope>
    <source>
        <strain evidence="16">DSM 22638</strain>
    </source>
</reference>
<dbReference type="GO" id="GO:0046872">
    <property type="term" value="F:metal ion binding"/>
    <property type="evidence" value="ECO:0007669"/>
    <property type="project" value="UniProtKB-KW"/>
</dbReference>